<proteinExistence type="inferred from homology"/>
<keyword evidence="5" id="KW-1185">Reference proteome</keyword>
<dbReference type="InterPro" id="IPR019079">
    <property type="entry name" value="Capsule_synth_CapA"/>
</dbReference>
<organism evidence="4 5">
    <name type="scientific">Thomasclavelia cocleata</name>
    <dbReference type="NCBI Taxonomy" id="69824"/>
    <lineage>
        <taxon>Bacteria</taxon>
        <taxon>Bacillati</taxon>
        <taxon>Bacillota</taxon>
        <taxon>Erysipelotrichia</taxon>
        <taxon>Erysipelotrichales</taxon>
        <taxon>Coprobacillaceae</taxon>
        <taxon>Thomasclavelia</taxon>
    </lineage>
</organism>
<name>A0A1I0GMR6_9FIRM</name>
<keyword evidence="2" id="KW-0812">Transmembrane</keyword>
<protein>
    <submittedName>
        <fullName evidence="4">Poly-gamma-glutamate synthesis protein (Capsule biosynthesis protein)</fullName>
    </submittedName>
</protein>
<evidence type="ECO:0000313" key="4">
    <source>
        <dbReference type="EMBL" id="SET72287.1"/>
    </source>
</evidence>
<gene>
    <name evidence="4" type="ORF">SAMN04489758_13230</name>
</gene>
<dbReference type="EMBL" id="FOIN01000032">
    <property type="protein sequence ID" value="SET72287.1"/>
    <property type="molecule type" value="Genomic_DNA"/>
</dbReference>
<evidence type="ECO:0000259" key="3">
    <source>
        <dbReference type="SMART" id="SM00854"/>
    </source>
</evidence>
<keyword evidence="2" id="KW-1133">Transmembrane helix</keyword>
<comment type="similarity">
    <text evidence="1">Belongs to the CapA family.</text>
</comment>
<sequence length="406" mass="46631">MVIKLKKTKHKKSFKITCTLLLLICITIGLFYFLNKDHTSNKSVSKSLNKETKKIVNASFIGDLLYEQPYYDWIGSNYNNKGYYDLVKPYFLNDDLTLANMEVPIGGSELKISGTGYSFNAPNEIGEHVISMGIDAVNLANNHANDAGIEGRNNTINFFKQHNILTTGVYESKDARQHIPTKSINNITFSFLGYTYKTNKLDYQNQDLIGYYRNLDTMKLDDNHKEIIKNEVTQAKLISDIVIVSVHWGNEFTYTINNEQKELANYLNELGVDVIIGHHSHCIQPIEWLEHNNKKTLVVYSLGSFVSADNQVTRANQEFANAYNISMILQMNFIKENNTVSITNINCIPIINYYNHNLENFKLIPVDQYNNDIEKTHNRYSKGLTKDFIINSFNNVIDQQFIVKNK</sequence>
<dbReference type="InterPro" id="IPR029052">
    <property type="entry name" value="Metallo-depent_PP-like"/>
</dbReference>
<dbReference type="Proteomes" id="UP000198558">
    <property type="component" value="Unassembled WGS sequence"/>
</dbReference>
<keyword evidence="2" id="KW-0472">Membrane</keyword>
<dbReference type="PANTHER" id="PTHR33393:SF12">
    <property type="entry name" value="CAPSULE BIOSYNTHESIS PROTEIN CAPA"/>
    <property type="match status" value="1"/>
</dbReference>
<evidence type="ECO:0000256" key="2">
    <source>
        <dbReference type="SAM" id="Phobius"/>
    </source>
</evidence>
<evidence type="ECO:0000313" key="5">
    <source>
        <dbReference type="Proteomes" id="UP000198558"/>
    </source>
</evidence>
<feature type="transmembrane region" description="Helical" evidence="2">
    <location>
        <begin position="12"/>
        <end position="34"/>
    </location>
</feature>
<dbReference type="AlphaFoldDB" id="A0A1I0GMR6"/>
<feature type="domain" description="Capsule synthesis protein CapA" evidence="3">
    <location>
        <begin position="57"/>
        <end position="309"/>
    </location>
</feature>
<dbReference type="SUPFAM" id="SSF56300">
    <property type="entry name" value="Metallo-dependent phosphatases"/>
    <property type="match status" value="1"/>
</dbReference>
<accession>A0A1I0GMR6</accession>
<dbReference type="Pfam" id="PF09587">
    <property type="entry name" value="PGA_cap"/>
    <property type="match status" value="1"/>
</dbReference>
<dbReference type="PANTHER" id="PTHR33393">
    <property type="entry name" value="POLYGLUTAMINE SYNTHESIS ACCESSORY PROTEIN RV0574C-RELATED"/>
    <property type="match status" value="1"/>
</dbReference>
<dbReference type="Gene3D" id="3.60.21.10">
    <property type="match status" value="1"/>
</dbReference>
<dbReference type="CDD" id="cd07381">
    <property type="entry name" value="MPP_CapA"/>
    <property type="match status" value="1"/>
</dbReference>
<dbReference type="OrthoDB" id="9810906at2"/>
<dbReference type="SMART" id="SM00854">
    <property type="entry name" value="PGA_cap"/>
    <property type="match status" value="1"/>
</dbReference>
<reference evidence="5" key="1">
    <citation type="submission" date="2016-10" db="EMBL/GenBank/DDBJ databases">
        <authorList>
            <person name="Varghese N."/>
            <person name="Submissions S."/>
        </authorList>
    </citation>
    <scope>NUCLEOTIDE SEQUENCE [LARGE SCALE GENOMIC DNA]</scope>
    <source>
        <strain evidence="5">DSM 1551</strain>
    </source>
</reference>
<dbReference type="InterPro" id="IPR052169">
    <property type="entry name" value="CW_Biosynth-Accessory"/>
</dbReference>
<evidence type="ECO:0000256" key="1">
    <source>
        <dbReference type="ARBA" id="ARBA00005662"/>
    </source>
</evidence>